<dbReference type="InterPro" id="IPR023091">
    <property type="entry name" value="MetalPrtase_cat_dom_sf_prd"/>
</dbReference>
<feature type="binding site" evidence="7">
    <location>
        <position position="145"/>
    </location>
    <ligand>
        <name>Zn(2+)</name>
        <dbReference type="ChEBI" id="CHEBI:29105"/>
        <note>catalytic</note>
    </ligand>
</feature>
<dbReference type="EC" id="3.1.-.-" evidence="7"/>
<dbReference type="InterPro" id="IPR002036">
    <property type="entry name" value="YbeY"/>
</dbReference>
<name>V5SBK2_9HYPH</name>
<dbReference type="KEGG" id="hni:W911_07580"/>
<keyword evidence="8" id="KW-0482">Metalloprotease</keyword>
<dbReference type="GO" id="GO:0006364">
    <property type="term" value="P:rRNA processing"/>
    <property type="evidence" value="ECO:0007669"/>
    <property type="project" value="UniProtKB-UniRule"/>
</dbReference>
<dbReference type="RefSeq" id="WP_023786904.1">
    <property type="nucleotide sequence ID" value="NC_022997.1"/>
</dbReference>
<dbReference type="SUPFAM" id="SSF55486">
    <property type="entry name" value="Metalloproteases ('zincins'), catalytic domain"/>
    <property type="match status" value="1"/>
</dbReference>
<dbReference type="PATRIC" id="fig|1029756.8.peg.1586"/>
<keyword evidence="5 7" id="KW-0378">Hydrolase</keyword>
<evidence type="ECO:0000256" key="1">
    <source>
        <dbReference type="ARBA" id="ARBA00010875"/>
    </source>
</evidence>
<comment type="cofactor">
    <cofactor evidence="7">
        <name>Zn(2+)</name>
        <dbReference type="ChEBI" id="CHEBI:29105"/>
    </cofactor>
    <text evidence="7">Binds 1 zinc ion.</text>
</comment>
<dbReference type="GO" id="GO:0006508">
    <property type="term" value="P:proteolysis"/>
    <property type="evidence" value="ECO:0007669"/>
    <property type="project" value="UniProtKB-KW"/>
</dbReference>
<evidence type="ECO:0000256" key="4">
    <source>
        <dbReference type="ARBA" id="ARBA00022759"/>
    </source>
</evidence>
<dbReference type="OrthoDB" id="9807740at2"/>
<dbReference type="HAMAP" id="MF_00009">
    <property type="entry name" value="Endoribonucl_YbeY"/>
    <property type="match status" value="1"/>
</dbReference>
<dbReference type="NCBIfam" id="TIGR00043">
    <property type="entry name" value="rRNA maturation RNase YbeY"/>
    <property type="match status" value="1"/>
</dbReference>
<keyword evidence="6 7" id="KW-0862">Zinc</keyword>
<keyword evidence="4 7" id="KW-0255">Endonuclease</keyword>
<dbReference type="Gene3D" id="3.40.390.30">
    <property type="entry name" value="Metalloproteases ('zincins'), catalytic domain"/>
    <property type="match status" value="1"/>
</dbReference>
<keyword evidence="9" id="KW-1185">Reference proteome</keyword>
<dbReference type="PROSITE" id="PS01306">
    <property type="entry name" value="UPF0054"/>
    <property type="match status" value="1"/>
</dbReference>
<dbReference type="GO" id="GO:0004521">
    <property type="term" value="F:RNA endonuclease activity"/>
    <property type="evidence" value="ECO:0007669"/>
    <property type="project" value="UniProtKB-UniRule"/>
</dbReference>
<dbReference type="PANTHER" id="PTHR46986">
    <property type="entry name" value="ENDORIBONUCLEASE YBEY, CHLOROPLASTIC"/>
    <property type="match status" value="1"/>
</dbReference>
<accession>V5SBK2</accession>
<comment type="similarity">
    <text evidence="1 7">Belongs to the endoribonuclease YbeY family.</text>
</comment>
<keyword evidence="7" id="KW-0690">Ribosome biogenesis</keyword>
<keyword evidence="7" id="KW-0963">Cytoplasm</keyword>
<dbReference type="Pfam" id="PF02130">
    <property type="entry name" value="YbeY"/>
    <property type="match status" value="1"/>
</dbReference>
<dbReference type="HOGENOM" id="CLU_106710_0_0_5"/>
<dbReference type="PANTHER" id="PTHR46986:SF1">
    <property type="entry name" value="ENDORIBONUCLEASE YBEY, CHLOROPLASTIC"/>
    <property type="match status" value="1"/>
</dbReference>
<keyword evidence="7" id="KW-0698">rRNA processing</keyword>
<feature type="binding site" evidence="7">
    <location>
        <position position="141"/>
    </location>
    <ligand>
        <name>Zn(2+)</name>
        <dbReference type="ChEBI" id="CHEBI:29105"/>
        <note>catalytic</note>
    </ligand>
</feature>
<dbReference type="InterPro" id="IPR020549">
    <property type="entry name" value="YbeY_CS"/>
</dbReference>
<reference evidence="8 9" key="1">
    <citation type="journal article" date="2014" name="Genome Announc.">
        <title>Complete Genome Sequence of Hyphomicrobium nitrativorans Strain NL23, a Denitrifying Bacterium Isolated from Biofilm of a Methanol-Fed Denitrification System Treating Seawater at the Montreal Biodome.</title>
        <authorList>
            <person name="Martineau C."/>
            <person name="Villeneuve C."/>
            <person name="Mauffrey F."/>
            <person name="Villemur R."/>
        </authorList>
    </citation>
    <scope>NUCLEOTIDE SEQUENCE [LARGE SCALE GENOMIC DNA]</scope>
    <source>
        <strain evidence="8">NL23</strain>
    </source>
</reference>
<dbReference type="AlphaFoldDB" id="V5SBK2"/>
<evidence type="ECO:0000256" key="5">
    <source>
        <dbReference type="ARBA" id="ARBA00022801"/>
    </source>
</evidence>
<evidence type="ECO:0000256" key="6">
    <source>
        <dbReference type="ARBA" id="ARBA00022833"/>
    </source>
</evidence>
<keyword evidence="8" id="KW-0645">Protease</keyword>
<dbReference type="GO" id="GO:0008270">
    <property type="term" value="F:zinc ion binding"/>
    <property type="evidence" value="ECO:0007669"/>
    <property type="project" value="UniProtKB-UniRule"/>
</dbReference>
<organism evidence="8 9">
    <name type="scientific">Hyphomicrobium nitrativorans NL23</name>
    <dbReference type="NCBI Taxonomy" id="1029756"/>
    <lineage>
        <taxon>Bacteria</taxon>
        <taxon>Pseudomonadati</taxon>
        <taxon>Pseudomonadota</taxon>
        <taxon>Alphaproteobacteria</taxon>
        <taxon>Hyphomicrobiales</taxon>
        <taxon>Hyphomicrobiaceae</taxon>
        <taxon>Hyphomicrobium</taxon>
    </lineage>
</organism>
<sequence length="186" mass="20193">MPDEPDSRRSLTESTPGAALWLSLDIVHEAESWGSVDGLEPLIEEAGRALAAAPRFSHFTPAEACIALADDAAVHELNLRYRGKDKPTNVLSFPATPMGHPSEDVAPRALGDLVLAHETLVREAAEQGIPLAHHLQHLVIHGLLHLLGYDHETERQAEEMEAMEVEILASLGIPNPYLDETNPIAS</sequence>
<gene>
    <name evidence="7" type="primary">ybeY</name>
    <name evidence="8" type="ORF">W911_07580</name>
</gene>
<proteinExistence type="inferred from homology"/>
<evidence type="ECO:0000256" key="2">
    <source>
        <dbReference type="ARBA" id="ARBA00022722"/>
    </source>
</evidence>
<dbReference type="STRING" id="1029756.W911_07580"/>
<evidence type="ECO:0000256" key="7">
    <source>
        <dbReference type="HAMAP-Rule" id="MF_00009"/>
    </source>
</evidence>
<evidence type="ECO:0000313" key="8">
    <source>
        <dbReference type="EMBL" id="AHB48281.1"/>
    </source>
</evidence>
<dbReference type="GO" id="GO:0004222">
    <property type="term" value="F:metalloendopeptidase activity"/>
    <property type="evidence" value="ECO:0007669"/>
    <property type="project" value="InterPro"/>
</dbReference>
<protein>
    <recommendedName>
        <fullName evidence="7">Endoribonuclease YbeY</fullName>
        <ecNumber evidence="7">3.1.-.-</ecNumber>
    </recommendedName>
</protein>
<keyword evidence="3 7" id="KW-0479">Metal-binding</keyword>
<dbReference type="GO" id="GO:0005737">
    <property type="term" value="C:cytoplasm"/>
    <property type="evidence" value="ECO:0007669"/>
    <property type="project" value="UniProtKB-SubCell"/>
</dbReference>
<dbReference type="EMBL" id="CP006912">
    <property type="protein sequence ID" value="AHB48281.1"/>
    <property type="molecule type" value="Genomic_DNA"/>
</dbReference>
<comment type="function">
    <text evidence="7">Single strand-specific metallo-endoribonuclease involved in late-stage 70S ribosome quality control and in maturation of the 3' terminus of the 16S rRNA.</text>
</comment>
<evidence type="ECO:0000256" key="3">
    <source>
        <dbReference type="ARBA" id="ARBA00022723"/>
    </source>
</evidence>
<feature type="binding site" evidence="7">
    <location>
        <position position="151"/>
    </location>
    <ligand>
        <name>Zn(2+)</name>
        <dbReference type="ChEBI" id="CHEBI:29105"/>
        <note>catalytic</note>
    </ligand>
</feature>
<keyword evidence="2 7" id="KW-0540">Nuclease</keyword>
<evidence type="ECO:0000313" key="9">
    <source>
        <dbReference type="Proteomes" id="UP000018542"/>
    </source>
</evidence>
<comment type="subcellular location">
    <subcellularLocation>
        <location evidence="7">Cytoplasm</location>
    </subcellularLocation>
</comment>
<dbReference type="Proteomes" id="UP000018542">
    <property type="component" value="Chromosome"/>
</dbReference>